<feature type="compositionally biased region" description="Basic and acidic residues" evidence="1">
    <location>
        <begin position="1"/>
        <end position="11"/>
    </location>
</feature>
<reference evidence="2 3" key="1">
    <citation type="submission" date="2024-01" db="EMBL/GenBank/DDBJ databases">
        <title>The genomes of 5 underutilized Papilionoideae crops provide insights into root nodulation and disease resistanc.</title>
        <authorList>
            <person name="Yuan L."/>
        </authorList>
    </citation>
    <scope>NUCLEOTIDE SEQUENCE [LARGE SCALE GENOMIC DNA]</scope>
    <source>
        <strain evidence="2">ZHUSHIDOU_FW_LH</strain>
        <tissue evidence="2">Leaf</tissue>
    </source>
</reference>
<keyword evidence="3" id="KW-1185">Reference proteome</keyword>
<comment type="caution">
    <text evidence="2">The sequence shown here is derived from an EMBL/GenBank/DDBJ whole genome shotgun (WGS) entry which is preliminary data.</text>
</comment>
<feature type="compositionally biased region" description="Basic and acidic residues" evidence="1">
    <location>
        <begin position="118"/>
        <end position="129"/>
    </location>
</feature>
<protein>
    <submittedName>
        <fullName evidence="2">Uncharacterized protein</fullName>
    </submittedName>
</protein>
<dbReference type="AlphaFoldDB" id="A0AAN9IKQ0"/>
<feature type="region of interest" description="Disordered" evidence="1">
    <location>
        <begin position="1"/>
        <end position="40"/>
    </location>
</feature>
<dbReference type="Proteomes" id="UP001372338">
    <property type="component" value="Unassembled WGS sequence"/>
</dbReference>
<gene>
    <name evidence="2" type="ORF">RIF29_18271</name>
</gene>
<dbReference type="EMBL" id="JAYWIO010000003">
    <property type="protein sequence ID" value="KAK7277121.1"/>
    <property type="molecule type" value="Genomic_DNA"/>
</dbReference>
<organism evidence="2 3">
    <name type="scientific">Crotalaria pallida</name>
    <name type="common">Smooth rattlebox</name>
    <name type="synonym">Crotalaria striata</name>
    <dbReference type="NCBI Taxonomy" id="3830"/>
    <lineage>
        <taxon>Eukaryota</taxon>
        <taxon>Viridiplantae</taxon>
        <taxon>Streptophyta</taxon>
        <taxon>Embryophyta</taxon>
        <taxon>Tracheophyta</taxon>
        <taxon>Spermatophyta</taxon>
        <taxon>Magnoliopsida</taxon>
        <taxon>eudicotyledons</taxon>
        <taxon>Gunneridae</taxon>
        <taxon>Pentapetalae</taxon>
        <taxon>rosids</taxon>
        <taxon>fabids</taxon>
        <taxon>Fabales</taxon>
        <taxon>Fabaceae</taxon>
        <taxon>Papilionoideae</taxon>
        <taxon>50 kb inversion clade</taxon>
        <taxon>genistoids sensu lato</taxon>
        <taxon>core genistoids</taxon>
        <taxon>Crotalarieae</taxon>
        <taxon>Crotalaria</taxon>
    </lineage>
</organism>
<evidence type="ECO:0000313" key="3">
    <source>
        <dbReference type="Proteomes" id="UP001372338"/>
    </source>
</evidence>
<proteinExistence type="predicted"/>
<accession>A0AAN9IKQ0</accession>
<feature type="compositionally biased region" description="Polar residues" evidence="1">
    <location>
        <begin position="25"/>
        <end position="39"/>
    </location>
</feature>
<evidence type="ECO:0000313" key="2">
    <source>
        <dbReference type="EMBL" id="KAK7277121.1"/>
    </source>
</evidence>
<feature type="region of interest" description="Disordered" evidence="1">
    <location>
        <begin position="118"/>
        <end position="153"/>
    </location>
</feature>
<name>A0AAN9IKQ0_CROPI</name>
<sequence length="187" mass="20927">MSRDSVSETETRSITPPPPQPNQPSLESLTKVVSQNTPSLRRGIESDEVVIEKSMIEDSEKKGKAKVTFQLSKEDKDFGFGLTNDMDKAKTVESGDTKAELFAEEEGEVELLKNLINKEEKGYENETRNLRSRNKNQMPKKSLKGGGRSRSVEHVDLLPKIPTRPRTPMRSCTLNTASILCIFCNAK</sequence>
<evidence type="ECO:0000256" key="1">
    <source>
        <dbReference type="SAM" id="MobiDB-lite"/>
    </source>
</evidence>